<accession>A0A1X7VMQ3</accession>
<dbReference type="AlphaFoldDB" id="A0A1X7VMQ3"/>
<proteinExistence type="predicted"/>
<evidence type="ECO:0000313" key="1">
    <source>
        <dbReference type="EnsemblMetazoa" id="Aqu2.1.40683_001"/>
    </source>
</evidence>
<protein>
    <submittedName>
        <fullName evidence="1">Uncharacterized protein</fullName>
    </submittedName>
</protein>
<sequence length="32" mass="3646">IISFYKGTETYVYITFTAFSRLSFFPLATSSS</sequence>
<dbReference type="InParanoid" id="A0A1X7VMQ3"/>
<dbReference type="EnsemblMetazoa" id="Aqu2.1.40683_001">
    <property type="protein sequence ID" value="Aqu2.1.40683_001"/>
    <property type="gene ID" value="Aqu2.1.40683"/>
</dbReference>
<organism evidence="1">
    <name type="scientific">Amphimedon queenslandica</name>
    <name type="common">Sponge</name>
    <dbReference type="NCBI Taxonomy" id="400682"/>
    <lineage>
        <taxon>Eukaryota</taxon>
        <taxon>Metazoa</taxon>
        <taxon>Porifera</taxon>
        <taxon>Demospongiae</taxon>
        <taxon>Heteroscleromorpha</taxon>
        <taxon>Haplosclerida</taxon>
        <taxon>Niphatidae</taxon>
        <taxon>Amphimedon</taxon>
    </lineage>
</organism>
<name>A0A1X7VMQ3_AMPQE</name>
<reference evidence="1" key="1">
    <citation type="submission" date="2017-05" db="UniProtKB">
        <authorList>
            <consortium name="EnsemblMetazoa"/>
        </authorList>
    </citation>
    <scope>IDENTIFICATION</scope>
</reference>